<dbReference type="Gene3D" id="3.60.10.10">
    <property type="entry name" value="Endonuclease/exonuclease/phosphatase"/>
    <property type="match status" value="1"/>
</dbReference>
<dbReference type="GeneID" id="105441623"/>
<evidence type="ECO:0000313" key="8">
    <source>
        <dbReference type="Proteomes" id="UP000007110"/>
    </source>
</evidence>
<dbReference type="InterPro" id="IPR036691">
    <property type="entry name" value="Endo/exonu/phosph_ase_sf"/>
</dbReference>
<dbReference type="RefSeq" id="XP_011671214.2">
    <property type="nucleotide sequence ID" value="XM_011672912.2"/>
</dbReference>
<reference evidence="7" key="2">
    <citation type="submission" date="2021-01" db="UniProtKB">
        <authorList>
            <consortium name="EnsemblMetazoa"/>
        </authorList>
    </citation>
    <scope>IDENTIFICATION</scope>
</reference>
<dbReference type="OrthoDB" id="10068646at2759"/>
<evidence type="ECO:0000256" key="3">
    <source>
        <dbReference type="ARBA" id="ARBA00022833"/>
    </source>
</evidence>
<dbReference type="EnsemblMetazoa" id="XM_011672912">
    <property type="protein sequence ID" value="XP_011671214"/>
    <property type="gene ID" value="LOC105441623"/>
</dbReference>
<evidence type="ECO:0000313" key="7">
    <source>
        <dbReference type="EnsemblMetazoa" id="XP_011671214"/>
    </source>
</evidence>
<keyword evidence="3" id="KW-0862">Zinc</keyword>
<dbReference type="GO" id="GO:0008270">
    <property type="term" value="F:zinc ion binding"/>
    <property type="evidence" value="ECO:0007669"/>
    <property type="project" value="UniProtKB-KW"/>
</dbReference>
<evidence type="ECO:0008006" key="9">
    <source>
        <dbReference type="Google" id="ProtNLM"/>
    </source>
</evidence>
<dbReference type="KEGG" id="spu:105441623"/>
<evidence type="ECO:0000256" key="4">
    <source>
        <dbReference type="SAM" id="MobiDB-lite"/>
    </source>
</evidence>
<dbReference type="Proteomes" id="UP000007110">
    <property type="component" value="Unassembled WGS sequence"/>
</dbReference>
<evidence type="ECO:0000256" key="2">
    <source>
        <dbReference type="ARBA" id="ARBA00022771"/>
    </source>
</evidence>
<dbReference type="PANTHER" id="PTHR33395">
    <property type="entry name" value="TRANSCRIPTASE, PUTATIVE-RELATED-RELATED"/>
    <property type="match status" value="1"/>
</dbReference>
<sequence length="571" mass="65321">MPKKPKFPYCGKNVAWKSKGIQCEGECEQWFHAECINFNSTDYSALGTSSIVWICNICGVHNISRSDLLLPSAFSSNLSSQNLFSYLNHTDIESCTTNDSKDEGESDDSLCLGSPKFSSSPRTSKKKPNNPTKPKAKVLTILNVNCQSIRAKKQSFAILIHQHNPDVVIGTESWLTEDIRSSEVFPTDHYNIERRDRPNDPHGGVFLAIRKDLLASREIELETDCELIWCKISMPGAKTLHVAAFYRPHEGDEMSLTELERSLSRLSPTHSVVIGGDLNLPGWDWRNQQVGNCRYPNLHRRLGSLLDDHGLTQVVTEPTRYQNTLDLLLVSNPTVVNEVTVVPGVSDHDCPLVKLDVRPTRRHQMRRKVLLYSKAQWEKFGESMEAVRDEIEAKVTYASMNELWLIFKTGIEKGINDFIPQKLTPHKANLPWVTNGIRRLIKKRDRLSNECRHLRKREGLIPYALEERLRDLKRTLQFALRKAYWNYVESIFTVEDDDEGPGKYNYMKRFWQFIKNNRTDSAGIAELKSDGVLFSEPAEKANALNRQFKKVFTQEIPIPPHLLPDTNRCLT</sequence>
<dbReference type="Pfam" id="PF00628">
    <property type="entry name" value="PHD"/>
    <property type="match status" value="1"/>
</dbReference>
<dbReference type="InParanoid" id="A0A7M7HFI0"/>
<dbReference type="InterPro" id="IPR013083">
    <property type="entry name" value="Znf_RING/FYVE/PHD"/>
</dbReference>
<keyword evidence="8" id="KW-1185">Reference proteome</keyword>
<dbReference type="SUPFAM" id="SSF56219">
    <property type="entry name" value="DNase I-like"/>
    <property type="match status" value="1"/>
</dbReference>
<dbReference type="Pfam" id="PF03372">
    <property type="entry name" value="Exo_endo_phos"/>
    <property type="match status" value="1"/>
</dbReference>
<dbReference type="InterPro" id="IPR019787">
    <property type="entry name" value="Znf_PHD-finger"/>
</dbReference>
<feature type="domain" description="Endonuclease/exonuclease/phosphatase" evidence="6">
    <location>
        <begin position="144"/>
        <end position="348"/>
    </location>
</feature>
<dbReference type="Gene3D" id="3.30.40.10">
    <property type="entry name" value="Zinc/RING finger domain, C3HC4 (zinc finger)"/>
    <property type="match status" value="1"/>
</dbReference>
<dbReference type="PANTHER" id="PTHR33395:SF22">
    <property type="entry name" value="REVERSE TRANSCRIPTASE DOMAIN-CONTAINING PROTEIN"/>
    <property type="match status" value="1"/>
</dbReference>
<organism evidence="7 8">
    <name type="scientific">Strongylocentrotus purpuratus</name>
    <name type="common">Purple sea urchin</name>
    <dbReference type="NCBI Taxonomy" id="7668"/>
    <lineage>
        <taxon>Eukaryota</taxon>
        <taxon>Metazoa</taxon>
        <taxon>Echinodermata</taxon>
        <taxon>Eleutherozoa</taxon>
        <taxon>Echinozoa</taxon>
        <taxon>Echinoidea</taxon>
        <taxon>Euechinoidea</taxon>
        <taxon>Echinacea</taxon>
        <taxon>Camarodonta</taxon>
        <taxon>Echinidea</taxon>
        <taxon>Strongylocentrotidae</taxon>
        <taxon>Strongylocentrotus</taxon>
    </lineage>
</organism>
<reference evidence="8" key="1">
    <citation type="submission" date="2015-02" db="EMBL/GenBank/DDBJ databases">
        <title>Genome sequencing for Strongylocentrotus purpuratus.</title>
        <authorList>
            <person name="Murali S."/>
            <person name="Liu Y."/>
            <person name="Vee V."/>
            <person name="English A."/>
            <person name="Wang M."/>
            <person name="Skinner E."/>
            <person name="Han Y."/>
            <person name="Muzny D.M."/>
            <person name="Worley K.C."/>
            <person name="Gibbs R.A."/>
        </authorList>
    </citation>
    <scope>NUCLEOTIDE SEQUENCE</scope>
</reference>
<dbReference type="InterPro" id="IPR005135">
    <property type="entry name" value="Endo/exonuclease/phosphatase"/>
</dbReference>
<dbReference type="InterPro" id="IPR011011">
    <property type="entry name" value="Znf_FYVE_PHD"/>
</dbReference>
<evidence type="ECO:0000259" key="6">
    <source>
        <dbReference type="Pfam" id="PF03372"/>
    </source>
</evidence>
<keyword evidence="2" id="KW-0863">Zinc-finger</keyword>
<accession>A0A7M7HFI0</accession>
<feature type="region of interest" description="Disordered" evidence="4">
    <location>
        <begin position="97"/>
        <end position="134"/>
    </location>
</feature>
<dbReference type="SUPFAM" id="SSF57903">
    <property type="entry name" value="FYVE/PHD zinc finger"/>
    <property type="match status" value="1"/>
</dbReference>
<keyword evidence="1" id="KW-0479">Metal-binding</keyword>
<evidence type="ECO:0000256" key="1">
    <source>
        <dbReference type="ARBA" id="ARBA00022723"/>
    </source>
</evidence>
<dbReference type="AlphaFoldDB" id="A0A7M7HFI0"/>
<name>A0A7M7HFI0_STRPU</name>
<evidence type="ECO:0000259" key="5">
    <source>
        <dbReference type="Pfam" id="PF00628"/>
    </source>
</evidence>
<dbReference type="OMA" id="THEINIF"/>
<proteinExistence type="predicted"/>
<dbReference type="GO" id="GO:0003824">
    <property type="term" value="F:catalytic activity"/>
    <property type="evidence" value="ECO:0007669"/>
    <property type="project" value="InterPro"/>
</dbReference>
<protein>
    <recommendedName>
        <fullName evidence="9">PHD-type domain-containing protein</fullName>
    </recommendedName>
</protein>
<feature type="domain" description="PHD-type" evidence="5">
    <location>
        <begin position="10"/>
        <end position="58"/>
    </location>
</feature>